<dbReference type="InterPro" id="IPR050744">
    <property type="entry name" value="AI-2_Isomerase_LsrG"/>
</dbReference>
<keyword evidence="2" id="KW-0503">Monooxygenase</keyword>
<evidence type="ECO:0000259" key="1">
    <source>
        <dbReference type="PROSITE" id="PS51725"/>
    </source>
</evidence>
<dbReference type="STRING" id="66851.MBORA_10700"/>
<name>A0A166B1I6_METOA</name>
<dbReference type="AlphaFoldDB" id="A0A166B1I6"/>
<protein>
    <submittedName>
        <fullName evidence="2">Monooxygenase YcnE</fullName>
        <ecNumber evidence="2">1.-.-.-</ecNumber>
    </submittedName>
</protein>
<comment type="caution">
    <text evidence="2">The sequence shown here is derived from an EMBL/GenBank/DDBJ whole genome shotgun (WGS) entry which is preliminary data.</text>
</comment>
<dbReference type="RefSeq" id="WP_042692563.1">
    <property type="nucleotide sequence ID" value="NZ_CABMAB010000010.1"/>
</dbReference>
<feature type="domain" description="ABM" evidence="1">
    <location>
        <begin position="2"/>
        <end position="91"/>
    </location>
</feature>
<dbReference type="PATRIC" id="fig|66851.6.peg.1171"/>
<dbReference type="OrthoDB" id="8931at2157"/>
<dbReference type="PANTHER" id="PTHR33336">
    <property type="entry name" value="QUINOL MONOOXYGENASE YGIN-RELATED"/>
    <property type="match status" value="1"/>
</dbReference>
<evidence type="ECO:0000313" key="3">
    <source>
        <dbReference type="Proteomes" id="UP000077428"/>
    </source>
</evidence>
<dbReference type="Proteomes" id="UP000077428">
    <property type="component" value="Unassembled WGS sequence"/>
</dbReference>
<keyword evidence="3" id="KW-1185">Reference proteome</keyword>
<dbReference type="EC" id="1.-.-.-" evidence="2"/>
<keyword evidence="2" id="KW-0560">Oxidoreductase</keyword>
<dbReference type="Gene3D" id="3.30.70.100">
    <property type="match status" value="1"/>
</dbReference>
<dbReference type="EMBL" id="LWMU01000064">
    <property type="protein sequence ID" value="KZX12749.1"/>
    <property type="molecule type" value="Genomic_DNA"/>
</dbReference>
<dbReference type="GO" id="GO:0004497">
    <property type="term" value="F:monooxygenase activity"/>
    <property type="evidence" value="ECO:0007669"/>
    <property type="project" value="UniProtKB-KW"/>
</dbReference>
<sequence length="98" mass="11216">MIIVQAKAIPKNRESQNKIIEFAQDLIKKSKEESGNIDYNLLINTDDDTLLFVEQWDSIEILNSHLKTEHFLNFGENIADLVVSDLEINIFDANPLSL</sequence>
<evidence type="ECO:0000313" key="2">
    <source>
        <dbReference type="EMBL" id="KZX12749.1"/>
    </source>
</evidence>
<gene>
    <name evidence="2" type="primary">ycnE</name>
    <name evidence="2" type="ORF">MBORA_10700</name>
</gene>
<dbReference type="InterPro" id="IPR011008">
    <property type="entry name" value="Dimeric_a/b-barrel"/>
</dbReference>
<organism evidence="2 3">
    <name type="scientific">Methanobrevibacter oralis</name>
    <dbReference type="NCBI Taxonomy" id="66851"/>
    <lineage>
        <taxon>Archaea</taxon>
        <taxon>Methanobacteriati</taxon>
        <taxon>Methanobacteriota</taxon>
        <taxon>Methanomada group</taxon>
        <taxon>Methanobacteria</taxon>
        <taxon>Methanobacteriales</taxon>
        <taxon>Methanobacteriaceae</taxon>
        <taxon>Methanobrevibacter</taxon>
    </lineage>
</organism>
<dbReference type="Pfam" id="PF03992">
    <property type="entry name" value="ABM"/>
    <property type="match status" value="1"/>
</dbReference>
<proteinExistence type="predicted"/>
<dbReference type="PROSITE" id="PS51725">
    <property type="entry name" value="ABM"/>
    <property type="match status" value="1"/>
</dbReference>
<dbReference type="InterPro" id="IPR007138">
    <property type="entry name" value="ABM_dom"/>
</dbReference>
<dbReference type="SUPFAM" id="SSF54909">
    <property type="entry name" value="Dimeric alpha+beta barrel"/>
    <property type="match status" value="1"/>
</dbReference>
<dbReference type="PANTHER" id="PTHR33336:SF15">
    <property type="entry name" value="ABM DOMAIN-CONTAINING PROTEIN"/>
    <property type="match status" value="1"/>
</dbReference>
<accession>A0A166B1I6</accession>
<reference evidence="3" key="1">
    <citation type="journal article" date="2016" name="Genome Announc.">
        <title>Draft Genome Sequences of Methanobrevibacter curvatus DSM11111, Methanobrevibacter cuticularis DSM11139, Methanobrevibacter filiformis DSM11501, and Methanobrevibacter oralis DSM7256.</title>
        <authorList>
            <person name="Poehlein A."/>
            <person name="Seedorf H."/>
        </authorList>
    </citation>
    <scope>NUCLEOTIDE SEQUENCE [LARGE SCALE GENOMIC DNA]</scope>
    <source>
        <strain evidence="3">DSM 7256 / JCM 30027 / ZR</strain>
    </source>
</reference>